<keyword evidence="2" id="KW-0812">Transmembrane</keyword>
<name>A0A4Q9I0E0_STRKA</name>
<sequence length="60" mass="6218">MSDTFGDRYHCRRTDDGRGHTPRGALDAATYDHAPAATGCAMALALLVATIATTLGVLLG</sequence>
<protein>
    <submittedName>
        <fullName evidence="3">Uncharacterized protein</fullName>
    </submittedName>
</protein>
<keyword evidence="2" id="KW-1133">Transmembrane helix</keyword>
<evidence type="ECO:0000256" key="2">
    <source>
        <dbReference type="SAM" id="Phobius"/>
    </source>
</evidence>
<evidence type="ECO:0000313" key="4">
    <source>
        <dbReference type="Proteomes" id="UP000292452"/>
    </source>
</evidence>
<feature type="compositionally biased region" description="Basic and acidic residues" evidence="1">
    <location>
        <begin position="1"/>
        <end position="19"/>
    </location>
</feature>
<comment type="caution">
    <text evidence="3">The sequence shown here is derived from an EMBL/GenBank/DDBJ whole genome shotgun (WGS) entry which is preliminary data.</text>
</comment>
<reference evidence="3 4" key="1">
    <citation type="submission" date="2019-02" db="EMBL/GenBank/DDBJ databases">
        <title>Draft Genome Sequence of Streptomyces sp. AM-2504, identified by 16S rRNA comparative analysis as a Streptomyces Kasugaensis strain.</title>
        <authorList>
            <person name="Napolioni V."/>
            <person name="Giuliodori A.M."/>
            <person name="Spurio R."/>
            <person name="Fabbretti A."/>
        </authorList>
    </citation>
    <scope>NUCLEOTIDE SEQUENCE [LARGE SCALE GENOMIC DNA]</scope>
    <source>
        <strain evidence="3 4">AM-2504</strain>
    </source>
</reference>
<organism evidence="3 4">
    <name type="scientific">Streptomyces kasugaensis</name>
    <dbReference type="NCBI Taxonomy" id="1946"/>
    <lineage>
        <taxon>Bacteria</taxon>
        <taxon>Bacillati</taxon>
        <taxon>Actinomycetota</taxon>
        <taxon>Actinomycetes</taxon>
        <taxon>Kitasatosporales</taxon>
        <taxon>Streptomycetaceae</taxon>
        <taxon>Streptomyces</taxon>
    </lineage>
</organism>
<gene>
    <name evidence="3" type="ORF">EYS09_08660</name>
</gene>
<keyword evidence="2" id="KW-0472">Membrane</keyword>
<accession>A0A4Q9I0E0</accession>
<dbReference type="AlphaFoldDB" id="A0A4Q9I0E0"/>
<dbReference type="RefSeq" id="WP_131122779.1">
    <property type="nucleotide sequence ID" value="NZ_SIXH01000054.1"/>
</dbReference>
<evidence type="ECO:0000256" key="1">
    <source>
        <dbReference type="SAM" id="MobiDB-lite"/>
    </source>
</evidence>
<dbReference type="Proteomes" id="UP000292452">
    <property type="component" value="Unassembled WGS sequence"/>
</dbReference>
<proteinExistence type="predicted"/>
<feature type="region of interest" description="Disordered" evidence="1">
    <location>
        <begin position="1"/>
        <end position="23"/>
    </location>
</feature>
<feature type="transmembrane region" description="Helical" evidence="2">
    <location>
        <begin position="36"/>
        <end position="59"/>
    </location>
</feature>
<evidence type="ECO:0000313" key="3">
    <source>
        <dbReference type="EMBL" id="TBO60050.1"/>
    </source>
</evidence>
<keyword evidence="4" id="KW-1185">Reference proteome</keyword>
<dbReference type="EMBL" id="SIXH01000054">
    <property type="protein sequence ID" value="TBO60050.1"/>
    <property type="molecule type" value="Genomic_DNA"/>
</dbReference>